<feature type="region of interest" description="Disordered" evidence="2">
    <location>
        <begin position="565"/>
        <end position="680"/>
    </location>
</feature>
<dbReference type="EMBL" id="JAIXMP010000016">
    <property type="protein sequence ID" value="KAI9260569.1"/>
    <property type="molecule type" value="Genomic_DNA"/>
</dbReference>
<dbReference type="InterPro" id="IPR012337">
    <property type="entry name" value="RNaseH-like_sf"/>
</dbReference>
<dbReference type="GO" id="GO:0015030">
    <property type="term" value="C:Cajal body"/>
    <property type="evidence" value="ECO:0007669"/>
    <property type="project" value="TreeGrafter"/>
</dbReference>
<dbReference type="Gene3D" id="3.30.420.10">
    <property type="entry name" value="Ribonuclease H-like superfamily/Ribonuclease H"/>
    <property type="match status" value="1"/>
</dbReference>
<dbReference type="GO" id="GO:0000175">
    <property type="term" value="F:3'-5'-RNA exonuclease activity"/>
    <property type="evidence" value="ECO:0007669"/>
    <property type="project" value="TreeGrafter"/>
</dbReference>
<dbReference type="AlphaFoldDB" id="A0AAD5PDC3"/>
<feature type="region of interest" description="Disordered" evidence="2">
    <location>
        <begin position="384"/>
        <end position="419"/>
    </location>
</feature>
<protein>
    <submittedName>
        <fullName evidence="3">CAF1 family ribonuclease-domain-containing protein</fullName>
    </submittedName>
</protein>
<proteinExistence type="inferred from homology"/>
<evidence type="ECO:0000313" key="3">
    <source>
        <dbReference type="EMBL" id="KAI9260569.1"/>
    </source>
</evidence>
<evidence type="ECO:0000313" key="4">
    <source>
        <dbReference type="Proteomes" id="UP001209540"/>
    </source>
</evidence>
<organism evidence="3 4">
    <name type="scientific">Phascolomyces articulosus</name>
    <dbReference type="NCBI Taxonomy" id="60185"/>
    <lineage>
        <taxon>Eukaryota</taxon>
        <taxon>Fungi</taxon>
        <taxon>Fungi incertae sedis</taxon>
        <taxon>Mucoromycota</taxon>
        <taxon>Mucoromycotina</taxon>
        <taxon>Mucoromycetes</taxon>
        <taxon>Mucorales</taxon>
        <taxon>Lichtheimiaceae</taxon>
        <taxon>Phascolomyces</taxon>
    </lineage>
</organism>
<dbReference type="Proteomes" id="UP001209540">
    <property type="component" value="Unassembled WGS sequence"/>
</dbReference>
<reference evidence="3" key="1">
    <citation type="journal article" date="2022" name="IScience">
        <title>Evolution of zygomycete secretomes and the origins of terrestrial fungal ecologies.</title>
        <authorList>
            <person name="Chang Y."/>
            <person name="Wang Y."/>
            <person name="Mondo S."/>
            <person name="Ahrendt S."/>
            <person name="Andreopoulos W."/>
            <person name="Barry K."/>
            <person name="Beard J."/>
            <person name="Benny G.L."/>
            <person name="Blankenship S."/>
            <person name="Bonito G."/>
            <person name="Cuomo C."/>
            <person name="Desiro A."/>
            <person name="Gervers K.A."/>
            <person name="Hundley H."/>
            <person name="Kuo A."/>
            <person name="LaButti K."/>
            <person name="Lang B.F."/>
            <person name="Lipzen A."/>
            <person name="O'Donnell K."/>
            <person name="Pangilinan J."/>
            <person name="Reynolds N."/>
            <person name="Sandor L."/>
            <person name="Smith M.E."/>
            <person name="Tsang A."/>
            <person name="Grigoriev I.V."/>
            <person name="Stajich J.E."/>
            <person name="Spatafora J.W."/>
        </authorList>
    </citation>
    <scope>NUCLEOTIDE SEQUENCE</scope>
    <source>
        <strain evidence="3">RSA 2281</strain>
    </source>
</reference>
<name>A0AAD5PDC3_9FUNG</name>
<reference evidence="3" key="2">
    <citation type="submission" date="2023-02" db="EMBL/GenBank/DDBJ databases">
        <authorList>
            <consortium name="DOE Joint Genome Institute"/>
            <person name="Mondo S.J."/>
            <person name="Chang Y."/>
            <person name="Wang Y."/>
            <person name="Ahrendt S."/>
            <person name="Andreopoulos W."/>
            <person name="Barry K."/>
            <person name="Beard J."/>
            <person name="Benny G.L."/>
            <person name="Blankenship S."/>
            <person name="Bonito G."/>
            <person name="Cuomo C."/>
            <person name="Desiro A."/>
            <person name="Gervers K.A."/>
            <person name="Hundley H."/>
            <person name="Kuo A."/>
            <person name="LaButti K."/>
            <person name="Lang B.F."/>
            <person name="Lipzen A."/>
            <person name="O'Donnell K."/>
            <person name="Pangilinan J."/>
            <person name="Reynolds N."/>
            <person name="Sandor L."/>
            <person name="Smith M.W."/>
            <person name="Tsang A."/>
            <person name="Grigoriev I.V."/>
            <person name="Stajich J.E."/>
            <person name="Spatafora J.W."/>
        </authorList>
    </citation>
    <scope>NUCLEOTIDE SEQUENCE</scope>
    <source>
        <strain evidence="3">RSA 2281</strain>
    </source>
</reference>
<dbReference type="InterPro" id="IPR036397">
    <property type="entry name" value="RNaseH_sf"/>
</dbReference>
<feature type="compositionally biased region" description="Polar residues" evidence="2">
    <location>
        <begin position="625"/>
        <end position="635"/>
    </location>
</feature>
<dbReference type="InterPro" id="IPR006941">
    <property type="entry name" value="RNase_CAF1"/>
</dbReference>
<keyword evidence="4" id="KW-1185">Reference proteome</keyword>
<comment type="caution">
    <text evidence="3">The sequence shown here is derived from an EMBL/GenBank/DDBJ whole genome shotgun (WGS) entry which is preliminary data.</text>
</comment>
<evidence type="ECO:0000256" key="2">
    <source>
        <dbReference type="SAM" id="MobiDB-lite"/>
    </source>
</evidence>
<dbReference type="GO" id="GO:0034472">
    <property type="term" value="P:snRNA 3'-end processing"/>
    <property type="evidence" value="ECO:0007669"/>
    <property type="project" value="TreeGrafter"/>
</dbReference>
<dbReference type="Pfam" id="PF04857">
    <property type="entry name" value="CAF1"/>
    <property type="match status" value="1"/>
</dbReference>
<dbReference type="PANTHER" id="PTHR15092:SF37">
    <property type="entry name" value="TARGET OF EGR1 PROTEIN 1"/>
    <property type="match status" value="1"/>
</dbReference>
<dbReference type="SUPFAM" id="SSF82708">
    <property type="entry name" value="R3H domain"/>
    <property type="match status" value="1"/>
</dbReference>
<sequence length="680" mass="77185">MEISKHDFVKKFPQVADAILEADCIAIDAEFSGLRLNTSIQSQFDDQQARYNKLCESAKEYSIIQFGVCAFKKKGPREYVAKPFNFYIFGGDTPTVTSNRSFLSSASSLQFLRSHNFDFNKWIDEGIPFYNFAETSTAVKKFDRPGTFVNRQNHVNLNTLPKQQMKFMETTRKSIENWLQTGNTAKPLIIQTNNSFIRRLIHQELQDGKYNGYLSGRLRDTKHMSIHKMTEEERKENMRTDHVQADLNFRRVIELINQADCPVVVHNGYLDVLHIIDQFWQYLPSKVGEFKSLATEMWSRIVDTKYLAEFHPHLKGCFNTTVLGSLYNTVSTELSEAELSINIADEYDRYTKDDDAQHEAGYDAFMTGSVFIGFARFIFERDETKDSNSNSSDDEEKDVPSSPSEDGEVSDSVPTPDDYTFDSDILTNYYNRIFVARSDIPYVDLVNEEKMPVIEVPNRFYLTNVPEGVTASGIEALYPELRPMSIHWINSSTAWLIVKHDNKIELAKEGVLGEERVKPFLRGSTRQNEGESLSITASAAKIELFGYQQWRTRSEFQAGGNTTITTKEANHSTHNAQNNKSKDSKEEEEEDSKSIGTLSTKSSSNDSGSDEDEKVSEKSNDNKAPATSTTTSMQESFVPAGGDAYDDLGIPMPPSFMRGIKRQASDDDKSDSKNKNKKQR</sequence>
<dbReference type="PANTHER" id="PTHR15092">
    <property type="entry name" value="POLY A -SPECIFIC RIBONUCLEASE/TARGET OF EGR1, MEMBER 1"/>
    <property type="match status" value="1"/>
</dbReference>
<dbReference type="GO" id="GO:0017069">
    <property type="term" value="F:snRNA binding"/>
    <property type="evidence" value="ECO:0007669"/>
    <property type="project" value="TreeGrafter"/>
</dbReference>
<feature type="compositionally biased region" description="Basic and acidic residues" evidence="2">
    <location>
        <begin position="663"/>
        <end position="674"/>
    </location>
</feature>
<gene>
    <name evidence="3" type="ORF">BDA99DRAFT_85386</name>
</gene>
<evidence type="ECO:0000256" key="1">
    <source>
        <dbReference type="ARBA" id="ARBA00008372"/>
    </source>
</evidence>
<dbReference type="InterPro" id="IPR051181">
    <property type="entry name" value="CAF1_poly(A)_ribonucleases"/>
</dbReference>
<dbReference type="Gene3D" id="3.30.1370.50">
    <property type="entry name" value="R3H-like domain"/>
    <property type="match status" value="1"/>
</dbReference>
<feature type="compositionally biased region" description="Low complexity" evidence="2">
    <location>
        <begin position="594"/>
        <end position="607"/>
    </location>
</feature>
<dbReference type="SUPFAM" id="SSF53098">
    <property type="entry name" value="Ribonuclease H-like"/>
    <property type="match status" value="1"/>
</dbReference>
<accession>A0AAD5PDC3</accession>
<feature type="compositionally biased region" description="Polar residues" evidence="2">
    <location>
        <begin position="565"/>
        <end position="579"/>
    </location>
</feature>
<dbReference type="InterPro" id="IPR036867">
    <property type="entry name" value="R3H_dom_sf"/>
</dbReference>
<comment type="similarity">
    <text evidence="1">Belongs to the CAF1 family.</text>
</comment>